<dbReference type="InterPro" id="IPR023214">
    <property type="entry name" value="HAD_sf"/>
</dbReference>
<reference evidence="5 6" key="1">
    <citation type="submission" date="2020-04" db="EMBL/GenBank/DDBJ databases">
        <authorList>
            <person name="Doyle D.A."/>
        </authorList>
    </citation>
    <scope>NUCLEOTIDE SEQUENCE [LARGE SCALE GENOMIC DNA]</scope>
    <source>
        <strain evidence="5 6">P21</strain>
    </source>
</reference>
<dbReference type="SFLD" id="SFLDS00003">
    <property type="entry name" value="Haloacid_Dehalogenase"/>
    <property type="match status" value="1"/>
</dbReference>
<dbReference type="Gene3D" id="3.40.50.1000">
    <property type="entry name" value="HAD superfamily/HAD-like"/>
    <property type="match status" value="1"/>
</dbReference>
<keyword evidence="6" id="KW-1185">Reference proteome</keyword>
<dbReference type="Gene3D" id="1.10.150.520">
    <property type="match status" value="1"/>
</dbReference>
<evidence type="ECO:0000256" key="2">
    <source>
        <dbReference type="ARBA" id="ARBA00022723"/>
    </source>
</evidence>
<dbReference type="EMBL" id="JABBNI010000001">
    <property type="protein sequence ID" value="NMM61288.1"/>
    <property type="molecule type" value="Genomic_DNA"/>
</dbReference>
<dbReference type="InterPro" id="IPR051400">
    <property type="entry name" value="HAD-like_hydrolase"/>
</dbReference>
<evidence type="ECO:0000256" key="3">
    <source>
        <dbReference type="ARBA" id="ARBA00022801"/>
    </source>
</evidence>
<dbReference type="AlphaFoldDB" id="A0A7Y0ED97"/>
<comment type="cofactor">
    <cofactor evidence="1">
        <name>Mg(2+)</name>
        <dbReference type="ChEBI" id="CHEBI:18420"/>
    </cofactor>
</comment>
<dbReference type="Proteomes" id="UP000537131">
    <property type="component" value="Unassembled WGS sequence"/>
</dbReference>
<dbReference type="Pfam" id="PF13419">
    <property type="entry name" value="HAD_2"/>
    <property type="match status" value="1"/>
</dbReference>
<keyword evidence="4" id="KW-0460">Magnesium</keyword>
<dbReference type="PANTHER" id="PTHR46470">
    <property type="entry name" value="N-ACYLNEURAMINATE-9-PHOSPHATASE"/>
    <property type="match status" value="1"/>
</dbReference>
<evidence type="ECO:0000256" key="4">
    <source>
        <dbReference type="ARBA" id="ARBA00022842"/>
    </source>
</evidence>
<dbReference type="GO" id="GO:0044281">
    <property type="term" value="P:small molecule metabolic process"/>
    <property type="evidence" value="ECO:0007669"/>
    <property type="project" value="UniProtKB-ARBA"/>
</dbReference>
<evidence type="ECO:0000256" key="1">
    <source>
        <dbReference type="ARBA" id="ARBA00001946"/>
    </source>
</evidence>
<dbReference type="InterPro" id="IPR036412">
    <property type="entry name" value="HAD-like_sf"/>
</dbReference>
<keyword evidence="3 5" id="KW-0378">Hydrolase</keyword>
<reference evidence="5 6" key="2">
    <citation type="submission" date="2020-06" db="EMBL/GenBank/DDBJ databases">
        <title>Complete Genome Sequence of Clostridium muelleri sp. nov. P21T, an Acid-Alcohol Producing Acetogen Isolated from Old Hay.</title>
        <authorList>
            <person name="Duncan K.E."/>
            <person name="Tanner R.S."/>
        </authorList>
    </citation>
    <scope>NUCLEOTIDE SEQUENCE [LARGE SCALE GENOMIC DNA]</scope>
    <source>
        <strain evidence="5 6">P21</strain>
    </source>
</reference>
<sequence length="241" mass="28369">MIKTIIFDLDDTLYRERDFVYGAFKKVCEYLALKFNKDYEKLYNSTIDILNIQGRGRIFNMLCDKYNINEDISNLVDIYRNAKSSLTLYGDALYFLEECSLGNIALEKNSLGNKRVEFNLGIITDGKASVQWNKIKALKLQNYIDKIIVTDDYGLDYWKPNEFAYKEMMKYFNCEAEECIYVGDNPNKDFIGARKVHMHTVRVIREIGDHMSTFLDETYEADFIIKSLYELKNIIYKCNYL</sequence>
<dbReference type="InterPro" id="IPR006439">
    <property type="entry name" value="HAD-SF_hydro_IA"/>
</dbReference>
<protein>
    <submittedName>
        <fullName evidence="5">HAD-IA family hydrolase</fullName>
    </submittedName>
</protein>
<dbReference type="InterPro" id="IPR041492">
    <property type="entry name" value="HAD_2"/>
</dbReference>
<dbReference type="GO" id="GO:0046872">
    <property type="term" value="F:metal ion binding"/>
    <property type="evidence" value="ECO:0007669"/>
    <property type="project" value="UniProtKB-KW"/>
</dbReference>
<dbReference type="RefSeq" id="WP_169295892.1">
    <property type="nucleotide sequence ID" value="NZ_JABBNI010000001.1"/>
</dbReference>
<evidence type="ECO:0000313" key="6">
    <source>
        <dbReference type="Proteomes" id="UP000537131"/>
    </source>
</evidence>
<dbReference type="SFLD" id="SFLDG01129">
    <property type="entry name" value="C1.5:_HAD__Beta-PGM__Phosphata"/>
    <property type="match status" value="1"/>
</dbReference>
<dbReference type="PANTHER" id="PTHR46470:SF2">
    <property type="entry name" value="GLYCERALDEHYDE 3-PHOSPHATE PHOSPHATASE"/>
    <property type="match status" value="1"/>
</dbReference>
<dbReference type="NCBIfam" id="TIGR01549">
    <property type="entry name" value="HAD-SF-IA-v1"/>
    <property type="match status" value="1"/>
</dbReference>
<keyword evidence="2" id="KW-0479">Metal-binding</keyword>
<dbReference type="SUPFAM" id="SSF56784">
    <property type="entry name" value="HAD-like"/>
    <property type="match status" value="1"/>
</dbReference>
<gene>
    <name evidence="5" type="ORF">HBE96_00940</name>
</gene>
<comment type="caution">
    <text evidence="5">The sequence shown here is derived from an EMBL/GenBank/DDBJ whole genome shotgun (WGS) entry which is preliminary data.</text>
</comment>
<proteinExistence type="predicted"/>
<organism evidence="5 6">
    <name type="scientific">Clostridium muellerianum</name>
    <dbReference type="NCBI Taxonomy" id="2716538"/>
    <lineage>
        <taxon>Bacteria</taxon>
        <taxon>Bacillati</taxon>
        <taxon>Bacillota</taxon>
        <taxon>Clostridia</taxon>
        <taxon>Eubacteriales</taxon>
        <taxon>Clostridiaceae</taxon>
        <taxon>Clostridium</taxon>
    </lineage>
</organism>
<accession>A0A7Y0ED97</accession>
<dbReference type="GO" id="GO:0016791">
    <property type="term" value="F:phosphatase activity"/>
    <property type="evidence" value="ECO:0007669"/>
    <property type="project" value="TreeGrafter"/>
</dbReference>
<name>A0A7Y0ED97_9CLOT</name>
<evidence type="ECO:0000313" key="5">
    <source>
        <dbReference type="EMBL" id="NMM61288.1"/>
    </source>
</evidence>